<evidence type="ECO:0000256" key="6">
    <source>
        <dbReference type="ARBA" id="ARBA00022927"/>
    </source>
</evidence>
<evidence type="ECO:0000256" key="1">
    <source>
        <dbReference type="ARBA" id="ARBA00004123"/>
    </source>
</evidence>
<comment type="caution">
    <text evidence="9">The sequence shown here is derived from an EMBL/GenBank/DDBJ whole genome shotgun (WGS) entry which is preliminary data.</text>
</comment>
<dbReference type="PANTHER" id="PTHR10997:SF8">
    <property type="entry name" value="EXPORTIN-2"/>
    <property type="match status" value="1"/>
</dbReference>
<comment type="similarity">
    <text evidence="3">Belongs to the XPO2/CSE1 family.</text>
</comment>
<sequence>MDSQQQLAALVQCLMQTLDPVHRIQAEKQLAEGEKTPGFSILLLQLIDSTTVDPSVRFAAALYFKNFVKKEWIQHDDDQDKISYEDRSTIKTTIISLMVTVPLSLRNSLSDAVTIIADCDFPDKWSNLLPDLVARLSLQNLDGNVGVLQTAHSIFKRWRHHFRSDALYSEIKFSINQFASPYFEFFKAIDAMIDSSKDDKPRIEKLLEILLFLIKIFYSLNCHDLPEFFEDHHAHFMNLFAKYLSYQNPIVSSDSDEAGPIEKIKSMTCEVIDLYARLYEDDFPRLPEFVQTIWMHLIETSESPKNDILVNRMMSFLASVAKPAHHRFFFEQPGALERICGQIVLPNMALRAADEELFEDDAIEYIRRDLEGSVSDSRRSAAVELVRGLLEHFSVEITQIFSVYISKYLENYESDRVANWHAKDTALFLITALSARSVTAQIGVTQTNEHIPILPVFLAHVLPDLHAAIDGAMHPIIKVDAIKYLTIFRSQLTKEQLLDVVPHVVNHLSSKNYVVHTWAAHAIERILSLKSGNTLMFSPADTATFAGRVLSHLFDRIEAGGTPEKLSENDYLMKCVMRVIATVRDQLPDIQSVLSRLVTIINEISKNPSNPKFNHFVFESVALMIRFVSASNPAIVSDFESFLIQPFLSILQLDVPEFSPYVFQIFAQLISLRPGAGLSPAYQSLLTPLLTPALWQSLGNVPALVVLLQAYIRKGHADLFVHSQLAAFFGVCQTLLKSRHTDQQGFSLLITIFENFSIATLTPFMKTIFVVILTRLSQGKASRFPVNFLRFICSLLVLDKSDLSVDIVIDILDSIQPTPLFGGLLQSILIPNFKDLQNTSDRKQCAIAMTRLLFQGDCMLSDAYVSLWPTLLIAVTDLAESANSIKVSVSADPNGATGNTQTDEDPDVLSSMDFAEDAGYQVSFVRLSTLEKSTVATLVDGAADPAIYLIQNISKYTHAADGGAMVSAKEGARRAKIQQLMSMPAVQQDVMPRLSKFTNTA</sequence>
<gene>
    <name evidence="9" type="ORF">BASA50_009987</name>
</gene>
<keyword evidence="4" id="KW-0813">Transport</keyword>
<organism evidence="9 10">
    <name type="scientific">Batrachochytrium salamandrivorans</name>
    <dbReference type="NCBI Taxonomy" id="1357716"/>
    <lineage>
        <taxon>Eukaryota</taxon>
        <taxon>Fungi</taxon>
        <taxon>Fungi incertae sedis</taxon>
        <taxon>Chytridiomycota</taxon>
        <taxon>Chytridiomycota incertae sedis</taxon>
        <taxon>Chytridiomycetes</taxon>
        <taxon>Rhizophydiales</taxon>
        <taxon>Rhizophydiales incertae sedis</taxon>
        <taxon>Batrachochytrium</taxon>
    </lineage>
</organism>
<feature type="domain" description="Importin N-terminal" evidence="8">
    <location>
        <begin position="26"/>
        <end position="100"/>
    </location>
</feature>
<dbReference type="PANTHER" id="PTHR10997">
    <property type="entry name" value="IMPORTIN-7, 8, 11"/>
    <property type="match status" value="1"/>
</dbReference>
<evidence type="ECO:0000256" key="4">
    <source>
        <dbReference type="ARBA" id="ARBA00022448"/>
    </source>
</evidence>
<dbReference type="InterPro" id="IPR005043">
    <property type="entry name" value="XPO2_C"/>
</dbReference>
<protein>
    <recommendedName>
        <fullName evidence="8">Importin N-terminal domain-containing protein</fullName>
    </recommendedName>
</protein>
<dbReference type="InterPro" id="IPR016024">
    <property type="entry name" value="ARM-type_fold"/>
</dbReference>
<comment type="subcellular location">
    <subcellularLocation>
        <location evidence="2">Cytoplasm</location>
    </subcellularLocation>
    <subcellularLocation>
        <location evidence="1">Nucleus</location>
    </subcellularLocation>
</comment>
<keyword evidence="6" id="KW-0653">Protein transport</keyword>
<dbReference type="Pfam" id="PF08506">
    <property type="entry name" value="Cse1"/>
    <property type="match status" value="1"/>
</dbReference>
<evidence type="ECO:0000256" key="5">
    <source>
        <dbReference type="ARBA" id="ARBA00022490"/>
    </source>
</evidence>
<keyword evidence="5" id="KW-0963">Cytoplasm</keyword>
<dbReference type="PROSITE" id="PS50166">
    <property type="entry name" value="IMPORTIN_B_NT"/>
    <property type="match status" value="1"/>
</dbReference>
<keyword evidence="10" id="KW-1185">Reference proteome</keyword>
<evidence type="ECO:0000313" key="10">
    <source>
        <dbReference type="Proteomes" id="UP001648503"/>
    </source>
</evidence>
<reference evidence="9 10" key="1">
    <citation type="submission" date="2021-02" db="EMBL/GenBank/DDBJ databases">
        <title>Variation within the Batrachochytrium salamandrivorans European outbreak.</title>
        <authorList>
            <person name="Kelly M."/>
            <person name="Pasmans F."/>
            <person name="Shea T.P."/>
            <person name="Munoz J.F."/>
            <person name="Carranza S."/>
            <person name="Cuomo C.A."/>
            <person name="Martel A."/>
        </authorList>
    </citation>
    <scope>NUCLEOTIDE SEQUENCE [LARGE SCALE GENOMIC DNA]</scope>
    <source>
        <strain evidence="9 10">AMFP18/2</strain>
    </source>
</reference>
<name>A0ABQ8F070_9FUNG</name>
<dbReference type="InterPro" id="IPR011989">
    <property type="entry name" value="ARM-like"/>
</dbReference>
<evidence type="ECO:0000256" key="3">
    <source>
        <dbReference type="ARBA" id="ARBA00008669"/>
    </source>
</evidence>
<evidence type="ECO:0000259" key="8">
    <source>
        <dbReference type="PROSITE" id="PS50166"/>
    </source>
</evidence>
<evidence type="ECO:0000256" key="7">
    <source>
        <dbReference type="ARBA" id="ARBA00023242"/>
    </source>
</evidence>
<dbReference type="Pfam" id="PF03810">
    <property type="entry name" value="IBN_N"/>
    <property type="match status" value="1"/>
</dbReference>
<dbReference type="Gene3D" id="1.25.10.10">
    <property type="entry name" value="Leucine-rich Repeat Variant"/>
    <property type="match status" value="1"/>
</dbReference>
<dbReference type="InterPro" id="IPR001494">
    <property type="entry name" value="Importin-beta_N"/>
</dbReference>
<dbReference type="EMBL" id="JAFCIX010000450">
    <property type="protein sequence ID" value="KAH6589505.1"/>
    <property type="molecule type" value="Genomic_DNA"/>
</dbReference>
<dbReference type="SUPFAM" id="SSF48371">
    <property type="entry name" value="ARM repeat"/>
    <property type="match status" value="1"/>
</dbReference>
<dbReference type="InterPro" id="IPR013713">
    <property type="entry name" value="XPO2_central"/>
</dbReference>
<dbReference type="Proteomes" id="UP001648503">
    <property type="component" value="Unassembled WGS sequence"/>
</dbReference>
<keyword evidence="7" id="KW-0539">Nucleus</keyword>
<proteinExistence type="inferred from homology"/>
<evidence type="ECO:0000256" key="2">
    <source>
        <dbReference type="ARBA" id="ARBA00004496"/>
    </source>
</evidence>
<dbReference type="Pfam" id="PF03378">
    <property type="entry name" value="CAS_CSE1"/>
    <property type="match status" value="1"/>
</dbReference>
<evidence type="ECO:0000313" key="9">
    <source>
        <dbReference type="EMBL" id="KAH6589505.1"/>
    </source>
</evidence>
<dbReference type="SMART" id="SM00913">
    <property type="entry name" value="IBN_N"/>
    <property type="match status" value="1"/>
</dbReference>
<accession>A0ABQ8F070</accession>